<sequence length="195" mass="22585">MYTGIPYDPKHQFQSTWNVHGTRINPCHGMSVFDSNQVVQNFWTNHTEILADTKPRIPEFLELAQIGCQSQNTSYRISGMYTGIPYHPKHQFQSIWNVQAMSVFEPKQVVQKFWTNHTEILADTKPRIPEFLELAQIGCQSQNTSYRISGMYTGIPYHPKHQFQIQSIWNVHEMSVFDSKTTGPEILDQSHRNSG</sequence>
<evidence type="ECO:0000313" key="2">
    <source>
        <dbReference type="Proteomes" id="UP000198406"/>
    </source>
</evidence>
<reference evidence="1 2" key="1">
    <citation type="journal article" date="2015" name="Plant Cell">
        <title>Oil accumulation by the oleaginous diatom Fistulifera solaris as revealed by the genome and transcriptome.</title>
        <authorList>
            <person name="Tanaka T."/>
            <person name="Maeda Y."/>
            <person name="Veluchamy A."/>
            <person name="Tanaka M."/>
            <person name="Abida H."/>
            <person name="Marechal E."/>
            <person name="Bowler C."/>
            <person name="Muto M."/>
            <person name="Sunaga Y."/>
            <person name="Tanaka M."/>
            <person name="Yoshino T."/>
            <person name="Taniguchi T."/>
            <person name="Fukuda Y."/>
            <person name="Nemoto M."/>
            <person name="Matsumoto M."/>
            <person name="Wong P.S."/>
            <person name="Aburatani S."/>
            <person name="Fujibuchi W."/>
        </authorList>
    </citation>
    <scope>NUCLEOTIDE SEQUENCE [LARGE SCALE GENOMIC DNA]</scope>
    <source>
        <strain evidence="1 2">JPCC DA0580</strain>
    </source>
</reference>
<evidence type="ECO:0000313" key="1">
    <source>
        <dbReference type="EMBL" id="GAX23841.1"/>
    </source>
</evidence>
<comment type="caution">
    <text evidence="1">The sequence shown here is derived from an EMBL/GenBank/DDBJ whole genome shotgun (WGS) entry which is preliminary data.</text>
</comment>
<dbReference type="AlphaFoldDB" id="A0A1Z5KCM6"/>
<keyword evidence="2" id="KW-1185">Reference proteome</keyword>
<proteinExistence type="predicted"/>
<protein>
    <submittedName>
        <fullName evidence="1">Uncharacterized protein</fullName>
    </submittedName>
</protein>
<dbReference type="EMBL" id="BDSP01000204">
    <property type="protein sequence ID" value="GAX23841.1"/>
    <property type="molecule type" value="Genomic_DNA"/>
</dbReference>
<dbReference type="InParanoid" id="A0A1Z5KCM6"/>
<organism evidence="1 2">
    <name type="scientific">Fistulifera solaris</name>
    <name type="common">Oleaginous diatom</name>
    <dbReference type="NCBI Taxonomy" id="1519565"/>
    <lineage>
        <taxon>Eukaryota</taxon>
        <taxon>Sar</taxon>
        <taxon>Stramenopiles</taxon>
        <taxon>Ochrophyta</taxon>
        <taxon>Bacillariophyta</taxon>
        <taxon>Bacillariophyceae</taxon>
        <taxon>Bacillariophycidae</taxon>
        <taxon>Naviculales</taxon>
        <taxon>Naviculaceae</taxon>
        <taxon>Fistulifera</taxon>
    </lineage>
</organism>
<name>A0A1Z5KCM6_FISSO</name>
<accession>A0A1Z5KCM6</accession>
<dbReference type="Proteomes" id="UP000198406">
    <property type="component" value="Unassembled WGS sequence"/>
</dbReference>
<gene>
    <name evidence="1" type="ORF">FisN_20Hu044</name>
</gene>